<keyword evidence="3" id="KW-0997">Cell inner membrane</keyword>
<comment type="function">
    <text evidence="12">Fluoride-specific ion channel. Important for reducing fluoride concentration in the cell, thus reducing its toxicity.</text>
</comment>
<evidence type="ECO:0000313" key="14">
    <source>
        <dbReference type="Proteomes" id="UP000761264"/>
    </source>
</evidence>
<evidence type="ECO:0000256" key="10">
    <source>
        <dbReference type="ARBA" id="ARBA00035120"/>
    </source>
</evidence>
<keyword evidence="6 12" id="KW-0915">Sodium</keyword>
<evidence type="ECO:0000256" key="1">
    <source>
        <dbReference type="ARBA" id="ARBA00004651"/>
    </source>
</evidence>
<evidence type="ECO:0000256" key="11">
    <source>
        <dbReference type="ARBA" id="ARBA00035585"/>
    </source>
</evidence>
<keyword evidence="7 12" id="KW-0406">Ion transport</keyword>
<dbReference type="RefSeq" id="WP_167230902.1">
    <property type="nucleotide sequence ID" value="NZ_JAAQPH010000033.1"/>
</dbReference>
<dbReference type="PANTHER" id="PTHR28259:SF1">
    <property type="entry name" value="FLUORIDE EXPORT PROTEIN 1-RELATED"/>
    <property type="match status" value="1"/>
</dbReference>
<reference evidence="13" key="1">
    <citation type="submission" date="2020-03" db="EMBL/GenBank/DDBJ databases">
        <title>Genome of Pelagibius litoralis DSM 21314T.</title>
        <authorList>
            <person name="Wang G."/>
        </authorList>
    </citation>
    <scope>NUCLEOTIDE SEQUENCE</scope>
    <source>
        <strain evidence="13">DSM 21314</strain>
    </source>
</reference>
<keyword evidence="2 12" id="KW-1003">Cell membrane</keyword>
<dbReference type="EMBL" id="JAAQPH010000033">
    <property type="protein sequence ID" value="NIA72119.1"/>
    <property type="molecule type" value="Genomic_DNA"/>
</dbReference>
<keyword evidence="4 12" id="KW-0812">Transmembrane</keyword>
<gene>
    <name evidence="12 13" type="primary">crcB</name>
    <name evidence="12" type="synonym">fluC</name>
    <name evidence="13" type="ORF">HBA54_26365</name>
</gene>
<dbReference type="Proteomes" id="UP000761264">
    <property type="component" value="Unassembled WGS sequence"/>
</dbReference>
<keyword evidence="12" id="KW-0813">Transport</keyword>
<feature type="transmembrane region" description="Helical" evidence="12">
    <location>
        <begin position="73"/>
        <end position="96"/>
    </location>
</feature>
<dbReference type="HAMAP" id="MF_00454">
    <property type="entry name" value="FluC"/>
    <property type="match status" value="1"/>
</dbReference>
<keyword evidence="14" id="KW-1185">Reference proteome</keyword>
<evidence type="ECO:0000256" key="12">
    <source>
        <dbReference type="HAMAP-Rule" id="MF_00454"/>
    </source>
</evidence>
<dbReference type="AlphaFoldDB" id="A0A967KEV7"/>
<keyword evidence="12" id="KW-0479">Metal-binding</keyword>
<name>A0A967KEV7_9PROT</name>
<evidence type="ECO:0000256" key="5">
    <source>
        <dbReference type="ARBA" id="ARBA00022989"/>
    </source>
</evidence>
<comment type="subcellular location">
    <subcellularLocation>
        <location evidence="1 12">Cell membrane</location>
        <topology evidence="1 12">Multi-pass membrane protein</topology>
    </subcellularLocation>
</comment>
<evidence type="ECO:0000256" key="4">
    <source>
        <dbReference type="ARBA" id="ARBA00022692"/>
    </source>
</evidence>
<comment type="similarity">
    <text evidence="10 12">Belongs to the fluoride channel Fluc/FEX (TC 1.A.43) family.</text>
</comment>
<sequence length="131" mass="13699">MQVQVLASVALGGALGALGRYLMIAQVSHWFGPWIGGFPLGTLSVNVLGSFVMGLLVEVMAITWSPSAELRALLTIGFLGAFTTFSTFSLEAFLLYERGAVFQAAGYVAASVVFSIAGFAAGLYLVRISVG</sequence>
<keyword evidence="8 12" id="KW-0472">Membrane</keyword>
<dbReference type="PANTHER" id="PTHR28259">
    <property type="entry name" value="FLUORIDE EXPORT PROTEIN 1-RELATED"/>
    <property type="match status" value="1"/>
</dbReference>
<dbReference type="InterPro" id="IPR003691">
    <property type="entry name" value="FluC"/>
</dbReference>
<feature type="transmembrane region" description="Helical" evidence="12">
    <location>
        <begin position="40"/>
        <end position="61"/>
    </location>
</feature>
<keyword evidence="5 12" id="KW-1133">Transmembrane helix</keyword>
<dbReference type="GO" id="GO:0140114">
    <property type="term" value="P:cellular detoxification of fluoride"/>
    <property type="evidence" value="ECO:0007669"/>
    <property type="project" value="UniProtKB-UniRule"/>
</dbReference>
<evidence type="ECO:0000256" key="3">
    <source>
        <dbReference type="ARBA" id="ARBA00022519"/>
    </source>
</evidence>
<comment type="catalytic activity">
    <reaction evidence="11">
        <text>fluoride(in) = fluoride(out)</text>
        <dbReference type="Rhea" id="RHEA:76159"/>
        <dbReference type="ChEBI" id="CHEBI:17051"/>
    </reaction>
    <physiologicalReaction direction="left-to-right" evidence="11">
        <dbReference type="Rhea" id="RHEA:76160"/>
    </physiologicalReaction>
</comment>
<evidence type="ECO:0000256" key="8">
    <source>
        <dbReference type="ARBA" id="ARBA00023136"/>
    </source>
</evidence>
<proteinExistence type="inferred from homology"/>
<evidence type="ECO:0000256" key="2">
    <source>
        <dbReference type="ARBA" id="ARBA00022475"/>
    </source>
</evidence>
<dbReference type="GO" id="GO:0005886">
    <property type="term" value="C:plasma membrane"/>
    <property type="evidence" value="ECO:0007669"/>
    <property type="project" value="UniProtKB-SubCell"/>
</dbReference>
<comment type="activity regulation">
    <text evidence="12">Na(+) is not transported, but it plays an essential structural role and its presence is essential for fluoride channel function.</text>
</comment>
<feature type="binding site" evidence="12">
    <location>
        <position position="80"/>
    </location>
    <ligand>
        <name>Na(+)</name>
        <dbReference type="ChEBI" id="CHEBI:29101"/>
        <note>structural</note>
    </ligand>
</feature>
<dbReference type="NCBIfam" id="TIGR00494">
    <property type="entry name" value="crcB"/>
    <property type="match status" value="1"/>
</dbReference>
<evidence type="ECO:0000256" key="9">
    <source>
        <dbReference type="ARBA" id="ARBA00023303"/>
    </source>
</evidence>
<evidence type="ECO:0000256" key="7">
    <source>
        <dbReference type="ARBA" id="ARBA00023065"/>
    </source>
</evidence>
<evidence type="ECO:0000313" key="13">
    <source>
        <dbReference type="EMBL" id="NIA72119.1"/>
    </source>
</evidence>
<evidence type="ECO:0000256" key="6">
    <source>
        <dbReference type="ARBA" id="ARBA00023053"/>
    </source>
</evidence>
<organism evidence="13 14">
    <name type="scientific">Pelagibius litoralis</name>
    <dbReference type="NCBI Taxonomy" id="374515"/>
    <lineage>
        <taxon>Bacteria</taxon>
        <taxon>Pseudomonadati</taxon>
        <taxon>Pseudomonadota</taxon>
        <taxon>Alphaproteobacteria</taxon>
        <taxon>Rhodospirillales</taxon>
        <taxon>Rhodovibrionaceae</taxon>
        <taxon>Pelagibius</taxon>
    </lineage>
</organism>
<keyword evidence="9 12" id="KW-0407">Ion channel</keyword>
<accession>A0A967KEV7</accession>
<comment type="caution">
    <text evidence="13">The sequence shown here is derived from an EMBL/GenBank/DDBJ whole genome shotgun (WGS) entry which is preliminary data.</text>
</comment>
<protein>
    <recommendedName>
        <fullName evidence="12">Fluoride-specific ion channel FluC</fullName>
    </recommendedName>
</protein>
<feature type="transmembrane region" description="Helical" evidence="12">
    <location>
        <begin position="102"/>
        <end position="126"/>
    </location>
</feature>
<feature type="binding site" evidence="12">
    <location>
        <position position="83"/>
    </location>
    <ligand>
        <name>Na(+)</name>
        <dbReference type="ChEBI" id="CHEBI:29101"/>
        <note>structural</note>
    </ligand>
</feature>
<dbReference type="Pfam" id="PF02537">
    <property type="entry name" value="CRCB"/>
    <property type="match status" value="1"/>
</dbReference>
<dbReference type="GO" id="GO:0062054">
    <property type="term" value="F:fluoride channel activity"/>
    <property type="evidence" value="ECO:0007669"/>
    <property type="project" value="UniProtKB-UniRule"/>
</dbReference>
<dbReference type="GO" id="GO:0046872">
    <property type="term" value="F:metal ion binding"/>
    <property type="evidence" value="ECO:0007669"/>
    <property type="project" value="UniProtKB-KW"/>
</dbReference>